<dbReference type="EMBL" id="LK391711">
    <property type="protein sequence ID" value="CDR97935.1"/>
    <property type="molecule type" value="Genomic_DNA"/>
</dbReference>
<dbReference type="KEGG" id="bbig:BBBOND_0404230"/>
<feature type="signal peptide" evidence="1">
    <location>
        <begin position="1"/>
        <end position="23"/>
    </location>
</feature>
<dbReference type="GeneID" id="24566476"/>
<reference evidence="3" key="1">
    <citation type="journal article" date="2014" name="Nucleic Acids Res.">
        <title>The evolutionary dynamics of variant antigen genes in Babesia reveal a history of genomic innovation underlying host-parasite interaction.</title>
        <authorList>
            <person name="Jackson A.P."/>
            <person name="Otto T.D."/>
            <person name="Darby A."/>
            <person name="Ramaprasad A."/>
            <person name="Xia D."/>
            <person name="Echaide I.E."/>
            <person name="Farber M."/>
            <person name="Gahlot S."/>
            <person name="Gamble J."/>
            <person name="Gupta D."/>
            <person name="Gupta Y."/>
            <person name="Jackson L."/>
            <person name="Malandrin L."/>
            <person name="Malas T.B."/>
            <person name="Moussa E."/>
            <person name="Nair M."/>
            <person name="Reid A.J."/>
            <person name="Sanders M."/>
            <person name="Sharma J."/>
            <person name="Tracey A."/>
            <person name="Quail M.A."/>
            <person name="Weir W."/>
            <person name="Wastling J.M."/>
            <person name="Hall N."/>
            <person name="Willadsen P."/>
            <person name="Lingelbach K."/>
            <person name="Shiels B."/>
            <person name="Tait A."/>
            <person name="Berriman M."/>
            <person name="Allred D.R."/>
            <person name="Pain A."/>
        </authorList>
    </citation>
    <scope>NUCLEOTIDE SEQUENCE [LARGE SCALE GENOMIC DNA]</scope>
    <source>
        <strain evidence="3">Bond</strain>
    </source>
</reference>
<feature type="chain" id="PRO_5001596089" evidence="1">
    <location>
        <begin position="24"/>
        <end position="445"/>
    </location>
</feature>
<keyword evidence="3" id="KW-1185">Reference proteome</keyword>
<evidence type="ECO:0000256" key="1">
    <source>
        <dbReference type="SAM" id="SignalP"/>
    </source>
</evidence>
<dbReference type="STRING" id="5866.A0A061DEV4"/>
<gene>
    <name evidence="2" type="ORF">BBBOND_0404230</name>
</gene>
<dbReference type="SMR" id="A0A061DEV4"/>
<dbReference type="VEuPathDB" id="PiroplasmaDB:BBBOND_0404230"/>
<dbReference type="RefSeq" id="XP_012770121.1">
    <property type="nucleotide sequence ID" value="XM_012914667.1"/>
</dbReference>
<protein>
    <submittedName>
        <fullName evidence="2">Uncharacterized protein</fullName>
    </submittedName>
</protein>
<dbReference type="Gene3D" id="3.90.640.70">
    <property type="match status" value="1"/>
</dbReference>
<dbReference type="AlphaFoldDB" id="A0A061DEV4"/>
<evidence type="ECO:0000313" key="3">
    <source>
        <dbReference type="Proteomes" id="UP000033188"/>
    </source>
</evidence>
<organism evidence="2 3">
    <name type="scientific">Babesia bigemina</name>
    <dbReference type="NCBI Taxonomy" id="5866"/>
    <lineage>
        <taxon>Eukaryota</taxon>
        <taxon>Sar</taxon>
        <taxon>Alveolata</taxon>
        <taxon>Apicomplexa</taxon>
        <taxon>Aconoidasida</taxon>
        <taxon>Piroplasmida</taxon>
        <taxon>Babesiidae</taxon>
        <taxon>Babesia</taxon>
    </lineage>
</organism>
<proteinExistence type="predicted"/>
<dbReference type="Proteomes" id="UP000033188">
    <property type="component" value="Chromosome 5"/>
</dbReference>
<evidence type="ECO:0000313" key="2">
    <source>
        <dbReference type="EMBL" id="CDR97935.1"/>
    </source>
</evidence>
<dbReference type="Pfam" id="PF10564">
    <property type="entry name" value="MAR_sialic_bdg"/>
    <property type="match status" value="1"/>
</dbReference>
<name>A0A061DEV4_BABBI</name>
<sequence length="445" mass="50288">MAGLLRGLAASICLCGLLASARPMETNVNFITKPTYLSYVEGLQQMIEKKFNGSNVITATLERWVKVENKHVHPFRQRGKCWYGFDGNVSQMQLDMDEYCAATNGGITMCARCENIETLKCYCVQMIMIDYSSDTNQCLNNCSSPTKCAGTAEILKTYKNVDPTVIKRLHHKYCVNSNLQRSLDRICGEGMAARFQDPDIRCFPKTALDYAHKSSCWDECGFTTECFGKPPESPSGRDFKPTEINWDDMITESNRSQFIKNYCRNIRKGHPTCYVTATTEETCAESSPKSKYTTYVEKTRLDMYLQPGSIFDLWITPYIPTYEISIRFSEEDKGCTGDLIADSPIVQSYASQPYDVYTGKWSLKYAKRGMDIHPALDGTTKTYQVIKGFKVMRDVNTTVNVCACLSSLLYYRYSDNMACSSASQFTIYLGKIHICGKLVPLYVNG</sequence>
<accession>A0A061DEV4</accession>
<dbReference type="InterPro" id="IPR019562">
    <property type="entry name" value="Micronemal-adhesive-rpt_sia-bd"/>
</dbReference>
<keyword evidence="1" id="KW-0732">Signal</keyword>